<reference evidence="1" key="1">
    <citation type="submission" date="2020-11" db="EMBL/GenBank/DDBJ databases">
        <title>Chlorella ohadii genome sequencing and assembly.</title>
        <authorList>
            <person name="Murik O."/>
            <person name="Treves H."/>
            <person name="Kedem I."/>
            <person name="Shotland Y."/>
            <person name="Kaplan A."/>
        </authorList>
    </citation>
    <scope>NUCLEOTIDE SEQUENCE</scope>
    <source>
        <strain evidence="1">1</strain>
    </source>
</reference>
<evidence type="ECO:0000313" key="2">
    <source>
        <dbReference type="Proteomes" id="UP001205105"/>
    </source>
</evidence>
<name>A0AAD5GWU8_9CHLO</name>
<organism evidence="1 2">
    <name type="scientific">Chlorella ohadii</name>
    <dbReference type="NCBI Taxonomy" id="2649997"/>
    <lineage>
        <taxon>Eukaryota</taxon>
        <taxon>Viridiplantae</taxon>
        <taxon>Chlorophyta</taxon>
        <taxon>core chlorophytes</taxon>
        <taxon>Trebouxiophyceae</taxon>
        <taxon>Chlorellales</taxon>
        <taxon>Chlorellaceae</taxon>
        <taxon>Chlorella clade</taxon>
        <taxon>Chlorella</taxon>
    </lineage>
</organism>
<sequence length="170" mass="17694">LINYRRWVSSDKQDPLVLKVMARWASPKEVIVAGDARTAYYLHLLCALAQRHEVVTLSDIFASSLLLGATILIEHWEHLMADLLAGRCFSWLPPAADTAASAAEAAGATAGQAAAGANSATLNGRASNGSASSGSSTAVLPPPLPEVAVAVDARLAGLELGPALVEELRQ</sequence>
<dbReference type="GO" id="GO:0016881">
    <property type="term" value="F:acid-amino acid ligase activity"/>
    <property type="evidence" value="ECO:0007669"/>
    <property type="project" value="TreeGrafter"/>
</dbReference>
<protein>
    <submittedName>
        <fullName evidence="1">Uncharacterized protein</fullName>
    </submittedName>
</protein>
<accession>A0AAD5GWU8</accession>
<comment type="caution">
    <text evidence="1">The sequence shown here is derived from an EMBL/GenBank/DDBJ whole genome shotgun (WGS) entry which is preliminary data.</text>
</comment>
<evidence type="ECO:0000313" key="1">
    <source>
        <dbReference type="EMBL" id="KAI7835264.1"/>
    </source>
</evidence>
<dbReference type="PANTHER" id="PTHR31901:SF9">
    <property type="entry name" value="GH3 DOMAIN-CONTAINING PROTEIN"/>
    <property type="match status" value="1"/>
</dbReference>
<keyword evidence="2" id="KW-1185">Reference proteome</keyword>
<dbReference type="AlphaFoldDB" id="A0AAD5GWU8"/>
<gene>
    <name evidence="1" type="ORF">COHA_010834</name>
</gene>
<dbReference type="InterPro" id="IPR004993">
    <property type="entry name" value="GH3"/>
</dbReference>
<dbReference type="GO" id="GO:0005737">
    <property type="term" value="C:cytoplasm"/>
    <property type="evidence" value="ECO:0007669"/>
    <property type="project" value="TreeGrafter"/>
</dbReference>
<dbReference type="EMBL" id="JADXDR010000365">
    <property type="protein sequence ID" value="KAI7835264.1"/>
    <property type="molecule type" value="Genomic_DNA"/>
</dbReference>
<proteinExistence type="predicted"/>
<dbReference type="Pfam" id="PF03321">
    <property type="entry name" value="GH3"/>
    <property type="match status" value="1"/>
</dbReference>
<dbReference type="Proteomes" id="UP001205105">
    <property type="component" value="Unassembled WGS sequence"/>
</dbReference>
<feature type="non-terminal residue" evidence="1">
    <location>
        <position position="1"/>
    </location>
</feature>
<feature type="non-terminal residue" evidence="1">
    <location>
        <position position="170"/>
    </location>
</feature>
<dbReference type="PANTHER" id="PTHR31901">
    <property type="entry name" value="GH3 DOMAIN-CONTAINING PROTEIN"/>
    <property type="match status" value="1"/>
</dbReference>